<gene>
    <name evidence="1" type="ORF">PX653_08020</name>
</gene>
<evidence type="ECO:0000313" key="2">
    <source>
        <dbReference type="Proteomes" id="UP001216510"/>
    </source>
</evidence>
<dbReference type="EMBL" id="CP119083">
    <property type="protein sequence ID" value="WEF34694.1"/>
    <property type="molecule type" value="Genomic_DNA"/>
</dbReference>
<proteinExistence type="predicted"/>
<evidence type="ECO:0000313" key="1">
    <source>
        <dbReference type="EMBL" id="WEF34694.1"/>
    </source>
</evidence>
<keyword evidence="2" id="KW-1185">Reference proteome</keyword>
<organism evidence="1 2">
    <name type="scientific">Pseudoduganella chitinolytica</name>
    <dbReference type="NCBI Taxonomy" id="34070"/>
    <lineage>
        <taxon>Bacteria</taxon>
        <taxon>Pseudomonadati</taxon>
        <taxon>Pseudomonadota</taxon>
        <taxon>Betaproteobacteria</taxon>
        <taxon>Burkholderiales</taxon>
        <taxon>Oxalobacteraceae</taxon>
        <taxon>Telluria group</taxon>
        <taxon>Pseudoduganella</taxon>
    </lineage>
</organism>
<name>A0ABY8BFL6_9BURK</name>
<sequence length="476" mass="52316">MIFKKHAAASIGFLAVITLLCPVPSGRFDAGRDPVERVSEHEASLSEAKFYGKGLQLGQRSKAHTITALTQFEASVKVLYGDLIDDLADLDDQPSSRLWREIYLRYAVQSAGDAMLDAERAFLESIGLRTSAPAPAFLGRYSFSSTEAAFLHSREFMGLLAGVAASVDSYVLPRIQNRTVKGLPDLFFPSLCFARVERREKSYKSADVSSFLGANPFRNLAIDSLFDRKYAGGPRTILTDSRLYSMDGARQSCGLDGEVDVRSGLPTIVLFSDDIAEVAYVKKRPELAPALRNETEVHEVLHTIARNSCAGLGTREVTVGNVVYSRRRINEALATIGTIAVMASTDNKFTYVTLFNQLILAGTYHYALTFELFYKELFSSIAKTRFDKLKRAADSGKPLRASDVPPYMKLSERPALADLGALSIDGRSRFVSVPYTYSHLSLQFDPLAEVSNAEVLLAAERALTAIRDVQLSLCGN</sequence>
<protein>
    <submittedName>
        <fullName evidence="1">Uncharacterized protein</fullName>
    </submittedName>
</protein>
<reference evidence="1 2" key="1">
    <citation type="submission" date="2023-02" db="EMBL/GenBank/DDBJ databases">
        <title>Gemone sequence of Telluria chitinolytica ACM 3522T.</title>
        <authorList>
            <person name="Frediansyah A."/>
            <person name="Miess H."/>
            <person name="Gross H."/>
        </authorList>
    </citation>
    <scope>NUCLEOTIDE SEQUENCE [LARGE SCALE GENOMIC DNA]</scope>
    <source>
        <strain evidence="1 2">ACM 3522</strain>
    </source>
</reference>
<dbReference type="Proteomes" id="UP001216510">
    <property type="component" value="Chromosome"/>
</dbReference>
<accession>A0ABY8BFL6</accession>
<dbReference type="RefSeq" id="WP_277417366.1">
    <property type="nucleotide sequence ID" value="NZ_CP119083.1"/>
</dbReference>